<dbReference type="CDD" id="cd06257">
    <property type="entry name" value="DnaJ"/>
    <property type="match status" value="1"/>
</dbReference>
<proteinExistence type="predicted"/>
<dbReference type="PROSITE" id="PS51379">
    <property type="entry name" value="4FE4S_FER_2"/>
    <property type="match status" value="1"/>
</dbReference>
<dbReference type="InterPro" id="IPR036869">
    <property type="entry name" value="J_dom_sf"/>
</dbReference>
<keyword evidence="3" id="KW-0411">Iron-sulfur</keyword>
<dbReference type="PROSITE" id="PS50076">
    <property type="entry name" value="DNAJ_2"/>
    <property type="match status" value="1"/>
</dbReference>
<dbReference type="Pfam" id="PF00226">
    <property type="entry name" value="DnaJ"/>
    <property type="match status" value="1"/>
</dbReference>
<reference evidence="6" key="1">
    <citation type="submission" date="2024-03" db="EMBL/GenBank/DDBJ databases">
        <authorList>
            <consortium name="ELIXIR-Norway"/>
            <consortium name="Elixir Norway"/>
        </authorList>
    </citation>
    <scope>NUCLEOTIDE SEQUENCE</scope>
</reference>
<accession>A0ABP1BRD0</accession>
<name>A0ABP1BRD0_9BRYO</name>
<organism evidence="6 7">
    <name type="scientific">Sphagnum jensenii</name>
    <dbReference type="NCBI Taxonomy" id="128206"/>
    <lineage>
        <taxon>Eukaryota</taxon>
        <taxon>Viridiplantae</taxon>
        <taxon>Streptophyta</taxon>
        <taxon>Embryophyta</taxon>
        <taxon>Bryophyta</taxon>
        <taxon>Sphagnophytina</taxon>
        <taxon>Sphagnopsida</taxon>
        <taxon>Sphagnales</taxon>
        <taxon>Sphagnaceae</taxon>
        <taxon>Sphagnum</taxon>
    </lineage>
</organism>
<dbReference type="InterPro" id="IPR001623">
    <property type="entry name" value="DnaJ_domain"/>
</dbReference>
<dbReference type="Gene3D" id="3.30.70.20">
    <property type="match status" value="1"/>
</dbReference>
<dbReference type="Gene3D" id="1.10.287.110">
    <property type="entry name" value="DnaJ domain"/>
    <property type="match status" value="1"/>
</dbReference>
<dbReference type="Pfam" id="PF13370">
    <property type="entry name" value="Fer4_13"/>
    <property type="match status" value="1"/>
</dbReference>
<dbReference type="Proteomes" id="UP001497522">
    <property type="component" value="Chromosome 6"/>
</dbReference>
<keyword evidence="2" id="KW-0408">Iron</keyword>
<evidence type="ECO:0000313" key="7">
    <source>
        <dbReference type="Proteomes" id="UP001497522"/>
    </source>
</evidence>
<dbReference type="InterPro" id="IPR017896">
    <property type="entry name" value="4Fe4S_Fe-S-bd"/>
</dbReference>
<feature type="domain" description="J" evidence="4">
    <location>
        <begin position="64"/>
        <end position="129"/>
    </location>
</feature>
<dbReference type="PANTHER" id="PTHR44579:SF2">
    <property type="entry name" value="OS01G0730500 PROTEIN"/>
    <property type="match status" value="1"/>
</dbReference>
<dbReference type="SUPFAM" id="SSF54862">
    <property type="entry name" value="4Fe-4S ferredoxins"/>
    <property type="match status" value="1"/>
</dbReference>
<dbReference type="PRINTS" id="PR00625">
    <property type="entry name" value="JDOMAIN"/>
</dbReference>
<dbReference type="SMART" id="SM00271">
    <property type="entry name" value="DnaJ"/>
    <property type="match status" value="1"/>
</dbReference>
<dbReference type="InterPro" id="IPR001080">
    <property type="entry name" value="3Fe4S_ferredoxin"/>
</dbReference>
<dbReference type="SUPFAM" id="SSF46565">
    <property type="entry name" value="Chaperone J-domain"/>
    <property type="match status" value="1"/>
</dbReference>
<dbReference type="EMBL" id="OZ023707">
    <property type="protein sequence ID" value="CAK9878096.1"/>
    <property type="molecule type" value="Genomic_DNA"/>
</dbReference>
<evidence type="ECO:0000256" key="2">
    <source>
        <dbReference type="ARBA" id="ARBA00023004"/>
    </source>
</evidence>
<feature type="domain" description="4Fe-4S ferredoxin-type" evidence="5">
    <location>
        <begin position="147"/>
        <end position="175"/>
    </location>
</feature>
<keyword evidence="1" id="KW-0479">Metal-binding</keyword>
<evidence type="ECO:0000259" key="4">
    <source>
        <dbReference type="PROSITE" id="PS50076"/>
    </source>
</evidence>
<evidence type="ECO:0000313" key="6">
    <source>
        <dbReference type="EMBL" id="CAK9878096.1"/>
    </source>
</evidence>
<gene>
    <name evidence="6" type="ORF">CSSPJE1EN2_LOCUS19921</name>
</gene>
<evidence type="ECO:0000259" key="5">
    <source>
        <dbReference type="PROSITE" id="PS51379"/>
    </source>
</evidence>
<evidence type="ECO:0000256" key="3">
    <source>
        <dbReference type="ARBA" id="ARBA00023014"/>
    </source>
</evidence>
<dbReference type="PRINTS" id="PR00352">
    <property type="entry name" value="3FE4SFRDOXIN"/>
</dbReference>
<sequence length="337" mass="37796">MGVLLHSVGEARLRQHLGMLGEIALPSGVINHQSKRRHWTRLPAGPLRGDGDINLNGAAVIAEDFYSVLGLTSDATPDEIKKAYYSCMKACHPDLSGNHPESTDFCMFINEIYEVLSDPEQRMVYDEINGYALTSRNPFLNSSQERDHVFVDEFTCIGCKNCANTAPDTFAIEEEFGRARVVSQLGDPTLAQSAIETCPVDCIHRVTAAQLTLLEDEMRRIERVNVGMMLSGMGYQSPDVFSQASWRWEKRQAKALERARIRMMKERGSSQKAPWWQGIWSNPGDDTGAHKRAAKTAAAARRWREYSRQGVDRRGMHILLSQSATEDEESEKTAAMK</sequence>
<dbReference type="PANTHER" id="PTHR44579">
    <property type="entry name" value="OS01G0730500 PROTEIN"/>
    <property type="match status" value="1"/>
</dbReference>
<keyword evidence="7" id="KW-1185">Reference proteome</keyword>
<evidence type="ECO:0000256" key="1">
    <source>
        <dbReference type="ARBA" id="ARBA00022723"/>
    </source>
</evidence>
<protein>
    <submittedName>
        <fullName evidence="6">Uncharacterized protein</fullName>
    </submittedName>
</protein>